<proteinExistence type="predicted"/>
<dbReference type="InterPro" id="IPR008792">
    <property type="entry name" value="PQQD"/>
</dbReference>
<dbReference type="AlphaFoldDB" id="A0ABD6CXK7"/>
<gene>
    <name evidence="1" type="ORF">ACFSBJ_06465</name>
</gene>
<evidence type="ECO:0000313" key="2">
    <source>
        <dbReference type="Proteomes" id="UP001597075"/>
    </source>
</evidence>
<comment type="caution">
    <text evidence="1">The sequence shown here is derived from an EMBL/GenBank/DDBJ whole genome shotgun (WGS) entry which is preliminary data.</text>
</comment>
<accession>A0ABD6CXK7</accession>
<sequence length="102" mass="11537">MSSNPNLSDSTTIVASEDCLSTEIDDESVILHIEGGTYYGFNRVGADIWNIVQEPHTVEEIYETIFEAYDVDKDRCKMDVRTLVSELLELDLVHTPDPQDEV</sequence>
<dbReference type="Pfam" id="PF05402">
    <property type="entry name" value="PqqD"/>
    <property type="match status" value="1"/>
</dbReference>
<reference evidence="1 2" key="1">
    <citation type="journal article" date="2019" name="Int. J. Syst. Evol. Microbiol.">
        <title>The Global Catalogue of Microorganisms (GCM) 10K type strain sequencing project: providing services to taxonomists for standard genome sequencing and annotation.</title>
        <authorList>
            <consortium name="The Broad Institute Genomics Platform"/>
            <consortium name="The Broad Institute Genome Sequencing Center for Infectious Disease"/>
            <person name="Wu L."/>
            <person name="Ma J."/>
        </authorList>
    </citation>
    <scope>NUCLEOTIDE SEQUENCE [LARGE SCALE GENOMIC DNA]</scope>
    <source>
        <strain evidence="1 2">CGMCC 1.10594</strain>
    </source>
</reference>
<keyword evidence="2" id="KW-1185">Reference proteome</keyword>
<dbReference type="RefSeq" id="WP_256405737.1">
    <property type="nucleotide sequence ID" value="NZ_CP187151.1"/>
</dbReference>
<dbReference type="InterPro" id="IPR041881">
    <property type="entry name" value="PqqD_sf"/>
</dbReference>
<dbReference type="Proteomes" id="UP001597075">
    <property type="component" value="Unassembled WGS sequence"/>
</dbReference>
<dbReference type="Gene3D" id="1.10.10.1150">
    <property type="entry name" value="Coenzyme PQQ synthesis protein D (PqqD)"/>
    <property type="match status" value="1"/>
</dbReference>
<evidence type="ECO:0000313" key="1">
    <source>
        <dbReference type="EMBL" id="MFD1633376.1"/>
    </source>
</evidence>
<organism evidence="1 2">
    <name type="scientific">Haloplanus ruber</name>
    <dbReference type="NCBI Taxonomy" id="869892"/>
    <lineage>
        <taxon>Archaea</taxon>
        <taxon>Methanobacteriati</taxon>
        <taxon>Methanobacteriota</taxon>
        <taxon>Stenosarchaea group</taxon>
        <taxon>Halobacteria</taxon>
        <taxon>Halobacteriales</taxon>
        <taxon>Haloferacaceae</taxon>
        <taxon>Haloplanus</taxon>
    </lineage>
</organism>
<name>A0ABD6CXK7_9EURY</name>
<dbReference type="EMBL" id="JBHUDL010000009">
    <property type="protein sequence ID" value="MFD1633376.1"/>
    <property type="molecule type" value="Genomic_DNA"/>
</dbReference>
<protein>
    <submittedName>
        <fullName evidence="1">PqqD family protein</fullName>
    </submittedName>
</protein>